<feature type="transmembrane region" description="Helical" evidence="8">
    <location>
        <begin position="58"/>
        <end position="82"/>
    </location>
</feature>
<name>A0A5N6PPH2_9ASTR</name>
<dbReference type="CDD" id="cd11299">
    <property type="entry name" value="O-FucT_plant"/>
    <property type="match status" value="1"/>
</dbReference>
<keyword evidence="8" id="KW-0472">Membrane</keyword>
<gene>
    <name evidence="9" type="ORF">E3N88_06437</name>
</gene>
<dbReference type="Proteomes" id="UP000326396">
    <property type="component" value="Linkage Group LG11"/>
</dbReference>
<evidence type="ECO:0000313" key="10">
    <source>
        <dbReference type="Proteomes" id="UP000326396"/>
    </source>
</evidence>
<evidence type="ECO:0000256" key="8">
    <source>
        <dbReference type="SAM" id="Phobius"/>
    </source>
</evidence>
<evidence type="ECO:0000256" key="5">
    <source>
        <dbReference type="ARBA" id="ARBA00023277"/>
    </source>
</evidence>
<dbReference type="GO" id="GO:0016757">
    <property type="term" value="F:glycosyltransferase activity"/>
    <property type="evidence" value="ECO:0007669"/>
    <property type="project" value="UniProtKB-KW"/>
</dbReference>
<evidence type="ECO:0000313" key="9">
    <source>
        <dbReference type="EMBL" id="KAD6795541.1"/>
    </source>
</evidence>
<dbReference type="PANTHER" id="PTHR31288">
    <property type="entry name" value="O-FUCOSYLTRANSFERASE FAMILY PROTEIN"/>
    <property type="match status" value="1"/>
</dbReference>
<dbReference type="InterPro" id="IPR019378">
    <property type="entry name" value="GDP-Fuc_O-FucTrfase"/>
</dbReference>
<comment type="similarity">
    <text evidence="1">Belongs to the glycosyltransferase GT106 family.</text>
</comment>
<reference evidence="9 10" key="1">
    <citation type="submission" date="2019-05" db="EMBL/GenBank/DDBJ databases">
        <title>Mikania micrantha, genome provides insights into the molecular mechanism of rapid growth.</title>
        <authorList>
            <person name="Liu B."/>
        </authorList>
    </citation>
    <scope>NUCLEOTIDE SEQUENCE [LARGE SCALE GENOMIC DNA]</scope>
    <source>
        <strain evidence="9">NLD-2019</strain>
        <tissue evidence="9">Leaf</tissue>
    </source>
</reference>
<dbReference type="EMBL" id="SZYD01000003">
    <property type="protein sequence ID" value="KAD6795541.1"/>
    <property type="molecule type" value="Genomic_DNA"/>
</dbReference>
<keyword evidence="10" id="KW-1185">Reference proteome</keyword>
<keyword evidence="2" id="KW-0328">Glycosyltransferase</keyword>
<organism evidence="9 10">
    <name type="scientific">Mikania micrantha</name>
    <name type="common">bitter vine</name>
    <dbReference type="NCBI Taxonomy" id="192012"/>
    <lineage>
        <taxon>Eukaryota</taxon>
        <taxon>Viridiplantae</taxon>
        <taxon>Streptophyta</taxon>
        <taxon>Embryophyta</taxon>
        <taxon>Tracheophyta</taxon>
        <taxon>Spermatophyta</taxon>
        <taxon>Magnoliopsida</taxon>
        <taxon>eudicotyledons</taxon>
        <taxon>Gunneridae</taxon>
        <taxon>Pentapetalae</taxon>
        <taxon>asterids</taxon>
        <taxon>campanulids</taxon>
        <taxon>Asterales</taxon>
        <taxon>Asteraceae</taxon>
        <taxon>Asteroideae</taxon>
        <taxon>Heliantheae alliance</taxon>
        <taxon>Eupatorieae</taxon>
        <taxon>Mikania</taxon>
    </lineage>
</organism>
<evidence type="ECO:0000256" key="3">
    <source>
        <dbReference type="ARBA" id="ARBA00022679"/>
    </source>
</evidence>
<dbReference type="Pfam" id="PF10250">
    <property type="entry name" value="O-FucT"/>
    <property type="match status" value="1"/>
</dbReference>
<evidence type="ECO:0000256" key="2">
    <source>
        <dbReference type="ARBA" id="ARBA00022676"/>
    </source>
</evidence>
<protein>
    <recommendedName>
        <fullName evidence="6">O-fucosyltransferase family protein</fullName>
    </recommendedName>
</protein>
<sequence length="555" mass="64021">MDATFNYYTTTSSSSSSSSLSSPTSRTAHFTKPSRRRLHRRRENLLTGNFFRRRIFRYLLLLILLFLSGVITFISPLFALIYPSPLPGSIYRSHEIFQNLLSDIQSDNSSEIQLSDVWRYKMKLKEQKPCLTPATRQDLEMSIVDRYLIIEANGGLNQQRASICNAVAVAGLLNATLLIPRFNYHNVWRDSRQFRDIYDEDHFISTLKKYVDVVRELPKELMEHYDFNITNVPNIRVPAWASASYYLEQVYPVLKEQRIVRFAPFANRLASSLPPHIQYLRCLTNYEALRFSNPITTLAESLVKRMTLDSSGSGGKYVSVHLRFEEDMVAFSCCVYDGGKHEQLEMDQIREKGWGDKFKRKDYIIDPIRNRINGRCPMTPLEVGMMLRGMGFSNTTPIYLASGKIYETDKNIAPLKKMFPLLHSKDSLATSDELASFKGYFSRLASLDYIVCLFSEVFVTTQGGNFPHFLMGHRKFHFGHAKTIIPDKRKLVVLLHNTTISWHTFKNEMQTMLEDSDHKGVTIPKIKKSTRKNLIYAHPFPECQCLQESKLSSQE</sequence>
<keyword evidence="4" id="KW-0294">Fucose metabolism</keyword>
<evidence type="ECO:0000256" key="6">
    <source>
        <dbReference type="ARBA" id="ARBA00030350"/>
    </source>
</evidence>
<accession>A0A5N6PPH2</accession>
<dbReference type="PANTHER" id="PTHR31288:SF8">
    <property type="entry name" value="O-FUCOSYLTRANSFERASE 10-RELATED"/>
    <property type="match status" value="1"/>
</dbReference>
<feature type="compositionally biased region" description="Low complexity" evidence="7">
    <location>
        <begin position="9"/>
        <end position="27"/>
    </location>
</feature>
<dbReference type="OrthoDB" id="1892656at2759"/>
<keyword evidence="5" id="KW-0119">Carbohydrate metabolism</keyword>
<feature type="region of interest" description="Disordered" evidence="7">
    <location>
        <begin position="1"/>
        <end position="34"/>
    </location>
</feature>
<dbReference type="InterPro" id="IPR024709">
    <property type="entry name" value="FucosylTrfase_pln"/>
</dbReference>
<comment type="caution">
    <text evidence="9">The sequence shown here is derived from an EMBL/GenBank/DDBJ whole genome shotgun (WGS) entry which is preliminary data.</text>
</comment>
<evidence type="ECO:0000256" key="7">
    <source>
        <dbReference type="SAM" id="MobiDB-lite"/>
    </source>
</evidence>
<proteinExistence type="inferred from homology"/>
<dbReference type="AlphaFoldDB" id="A0A5N6PPH2"/>
<evidence type="ECO:0000256" key="1">
    <source>
        <dbReference type="ARBA" id="ARBA00007737"/>
    </source>
</evidence>
<dbReference type="GO" id="GO:0006004">
    <property type="term" value="P:fucose metabolic process"/>
    <property type="evidence" value="ECO:0007669"/>
    <property type="project" value="UniProtKB-KW"/>
</dbReference>
<evidence type="ECO:0000256" key="4">
    <source>
        <dbReference type="ARBA" id="ARBA00023253"/>
    </source>
</evidence>
<dbReference type="PIRSF" id="PIRSF009360">
    <property type="entry name" value="UCP009360"/>
    <property type="match status" value="1"/>
</dbReference>
<keyword evidence="8" id="KW-0812">Transmembrane</keyword>
<keyword evidence="8" id="KW-1133">Transmembrane helix</keyword>
<keyword evidence="3" id="KW-0808">Transferase</keyword>